<organism evidence="1 2">
    <name type="scientific">Microbacterium mcarthurae</name>
    <dbReference type="NCBI Taxonomy" id="3035918"/>
    <lineage>
        <taxon>Bacteria</taxon>
        <taxon>Bacillati</taxon>
        <taxon>Actinomycetota</taxon>
        <taxon>Actinomycetes</taxon>
        <taxon>Micrococcales</taxon>
        <taxon>Microbacteriaceae</taxon>
        <taxon>Microbacterium</taxon>
    </lineage>
</organism>
<dbReference type="RefSeq" id="WP_408904769.1">
    <property type="nucleotide sequence ID" value="NZ_JAROCE010000001.1"/>
</dbReference>
<sequence length="76" mass="8110">MATKIYYDGNTFIAPDLDLTKAANDIGQMLTAPGARALWTVDTDQGRVVFSLTHNIPIALAEVQPSAYESAGLTVV</sequence>
<gene>
    <name evidence="1" type="ORF">P5G46_00970</name>
</gene>
<reference evidence="1 2" key="1">
    <citation type="submission" date="2023-03" db="EMBL/GenBank/DDBJ databases">
        <title>MT1 and MT2 Draft Genomes of Novel Species.</title>
        <authorList>
            <person name="Venkateswaran K."/>
        </authorList>
    </citation>
    <scope>NUCLEOTIDE SEQUENCE [LARGE SCALE GENOMIC DNA]</scope>
    <source>
        <strain evidence="1 2">IF8SW-P5</strain>
    </source>
</reference>
<keyword evidence="2" id="KW-1185">Reference proteome</keyword>
<proteinExistence type="predicted"/>
<protein>
    <submittedName>
        <fullName evidence="1">Uncharacterized protein</fullName>
    </submittedName>
</protein>
<dbReference type="EMBL" id="JAROCE010000001">
    <property type="protein sequence ID" value="MFM2719083.1"/>
    <property type="molecule type" value="Genomic_DNA"/>
</dbReference>
<evidence type="ECO:0000313" key="1">
    <source>
        <dbReference type="EMBL" id="MFM2719083.1"/>
    </source>
</evidence>
<name>A0ABW9GBQ7_9MICO</name>
<evidence type="ECO:0000313" key="2">
    <source>
        <dbReference type="Proteomes" id="UP001630303"/>
    </source>
</evidence>
<accession>A0ABW9GBQ7</accession>
<comment type="caution">
    <text evidence="1">The sequence shown here is derived from an EMBL/GenBank/DDBJ whole genome shotgun (WGS) entry which is preliminary data.</text>
</comment>
<dbReference type="Proteomes" id="UP001630303">
    <property type="component" value="Unassembled WGS sequence"/>
</dbReference>